<sequence length="340" mass="38772">MDVASFRAFYARVEAKPTSDSKIKEINSRVANHYNENKFILNCQQLGELMKLVNFANLREEVAKICGNSIVDWDEVEKRELFFRNCKPWERDDLTKAVESERSGGDRGGGGQRGQQHEREELSPSFYPKPHKAPEHQQMDIAAAAARMSVGGNADEEAAKRNMVIAATEEMNAQRDEKNIFTFNMEWMDVNTAAAIANAVQTDENTFFPGLVNDREWSAKTPMQRLRDTKWVPPKLVARGVSEDEFTRLCDILIKAFEKLPFTKMRGGPGVNEILYFCFPLGPICCVLQMMNPITWLIYTPFETDIKERALPAMDDILRRHNLKAVKPSNFNRSIAIVEM</sequence>
<dbReference type="GeneID" id="19014726"/>
<evidence type="ECO:0000313" key="2">
    <source>
        <dbReference type="EMBL" id="CCO66423.1"/>
    </source>
</evidence>
<dbReference type="KEGG" id="bpg:Bathy07g02370"/>
<dbReference type="AlphaFoldDB" id="K8F2A4"/>
<reference evidence="2 3" key="1">
    <citation type="submission" date="2011-10" db="EMBL/GenBank/DDBJ databases">
        <authorList>
            <person name="Genoscope - CEA"/>
        </authorList>
    </citation>
    <scope>NUCLEOTIDE SEQUENCE [LARGE SCALE GENOMIC DNA]</scope>
    <source>
        <strain evidence="2 3">RCC 1105</strain>
    </source>
</reference>
<evidence type="ECO:0000313" key="3">
    <source>
        <dbReference type="Proteomes" id="UP000198341"/>
    </source>
</evidence>
<feature type="compositionally biased region" description="Basic and acidic residues" evidence="1">
    <location>
        <begin position="96"/>
        <end position="105"/>
    </location>
</feature>
<dbReference type="EMBL" id="FO082272">
    <property type="protein sequence ID" value="CCO66423.1"/>
    <property type="molecule type" value="Genomic_DNA"/>
</dbReference>
<dbReference type="Proteomes" id="UP000198341">
    <property type="component" value="Chromosome 7"/>
</dbReference>
<gene>
    <name evidence="2" type="ORF">Bathy07g02370</name>
</gene>
<evidence type="ECO:0000256" key="1">
    <source>
        <dbReference type="SAM" id="MobiDB-lite"/>
    </source>
</evidence>
<organism evidence="2 3">
    <name type="scientific">Bathycoccus prasinos</name>
    <dbReference type="NCBI Taxonomy" id="41875"/>
    <lineage>
        <taxon>Eukaryota</taxon>
        <taxon>Viridiplantae</taxon>
        <taxon>Chlorophyta</taxon>
        <taxon>Mamiellophyceae</taxon>
        <taxon>Mamiellales</taxon>
        <taxon>Bathycoccaceae</taxon>
        <taxon>Bathycoccus</taxon>
    </lineage>
</organism>
<proteinExistence type="predicted"/>
<protein>
    <submittedName>
        <fullName evidence="2">Uncharacterized protein</fullName>
    </submittedName>
</protein>
<accession>K8F2A4</accession>
<feature type="region of interest" description="Disordered" evidence="1">
    <location>
        <begin position="96"/>
        <end position="136"/>
    </location>
</feature>
<keyword evidence="3" id="KW-1185">Reference proteome</keyword>
<dbReference type="RefSeq" id="XP_007512335.1">
    <property type="nucleotide sequence ID" value="XM_007512273.1"/>
</dbReference>
<name>K8F2A4_9CHLO</name>